<evidence type="ECO:0000256" key="1">
    <source>
        <dbReference type="SAM" id="Phobius"/>
    </source>
</evidence>
<sequence length="128" mass="14858">MKRSYYNLNANEQKLHKFSSIASSLLYGALFGYSLNKDIFFIWLILMLCGGIVLLQVKKWIRTELRTKMMTQIIVFTVLLDVWIVSDFIPVPMLIKQLVFLIAFCILGYKYFKLLYAGKLAVQDDAAF</sequence>
<name>A0A1B2DFL4_9BACL</name>
<feature type="transmembrane region" description="Helical" evidence="1">
    <location>
        <begin position="95"/>
        <end position="112"/>
    </location>
</feature>
<reference evidence="2" key="1">
    <citation type="submission" date="2016-08" db="EMBL/GenBank/DDBJ databases">
        <title>Complete Genome Seqeunce of Paenibacillus sp. BIHB 4019 from tea rhizoplane.</title>
        <authorList>
            <person name="Thakur R."/>
            <person name="Swarnkar M.K."/>
            <person name="Gulati A."/>
        </authorList>
    </citation>
    <scope>NUCLEOTIDE SEQUENCE [LARGE SCALE GENOMIC DNA]</scope>
    <source>
        <strain evidence="2">BIHB4019</strain>
    </source>
</reference>
<keyword evidence="1" id="KW-0812">Transmembrane</keyword>
<feature type="transmembrane region" description="Helical" evidence="1">
    <location>
        <begin position="69"/>
        <end position="89"/>
    </location>
</feature>
<keyword evidence="1" id="KW-1133">Transmembrane helix</keyword>
<dbReference type="RefSeq" id="WP_099517816.1">
    <property type="nucleotide sequence ID" value="NZ_CP016808.1"/>
</dbReference>
<protein>
    <submittedName>
        <fullName evidence="2">Uncharacterized protein</fullName>
    </submittedName>
</protein>
<organism evidence="2">
    <name type="scientific">Paenibacillus sp. BIHB 4019</name>
    <dbReference type="NCBI Taxonomy" id="1870819"/>
    <lineage>
        <taxon>Bacteria</taxon>
        <taxon>Bacillati</taxon>
        <taxon>Bacillota</taxon>
        <taxon>Bacilli</taxon>
        <taxon>Bacillales</taxon>
        <taxon>Paenibacillaceae</taxon>
        <taxon>Paenibacillus</taxon>
    </lineage>
</organism>
<evidence type="ECO:0000313" key="2">
    <source>
        <dbReference type="EMBL" id="ANY66500.1"/>
    </source>
</evidence>
<accession>A0A1B2DFL4</accession>
<proteinExistence type="predicted"/>
<feature type="transmembrane region" description="Helical" evidence="1">
    <location>
        <begin position="39"/>
        <end position="57"/>
    </location>
</feature>
<keyword evidence="1" id="KW-0472">Membrane</keyword>
<dbReference type="EMBL" id="CP016808">
    <property type="protein sequence ID" value="ANY66500.1"/>
    <property type="molecule type" value="Genomic_DNA"/>
</dbReference>
<gene>
    <name evidence="2" type="ORF">BBD42_08540</name>
</gene>
<dbReference type="AlphaFoldDB" id="A0A1B2DFL4"/>